<keyword evidence="4" id="KW-0282">Flagellum</keyword>
<dbReference type="InterPro" id="IPR050992">
    <property type="entry name" value="CheZ_family_phosphatases"/>
</dbReference>
<dbReference type="InterPro" id="IPR007597">
    <property type="entry name" value="CheC"/>
</dbReference>
<dbReference type="GO" id="GO:0016787">
    <property type="term" value="F:hydrolase activity"/>
    <property type="evidence" value="ECO:0007669"/>
    <property type="project" value="UniProtKB-KW"/>
</dbReference>
<evidence type="ECO:0000256" key="1">
    <source>
        <dbReference type="ARBA" id="ARBA00022500"/>
    </source>
</evidence>
<feature type="domain" description="CheC-like protein" evidence="3">
    <location>
        <begin position="104"/>
        <end position="138"/>
    </location>
</feature>
<keyword evidence="2" id="KW-0378">Hydrolase</keyword>
<gene>
    <name evidence="4" type="ORF">AMET1_1115</name>
</gene>
<evidence type="ECO:0000313" key="4">
    <source>
        <dbReference type="EMBL" id="OUJ18210.1"/>
    </source>
</evidence>
<evidence type="ECO:0000256" key="2">
    <source>
        <dbReference type="ARBA" id="ARBA00022801"/>
    </source>
</evidence>
<dbReference type="OrthoDB" id="182374at2157"/>
<reference evidence="4 5" key="1">
    <citation type="submission" date="2016-12" db="EMBL/GenBank/DDBJ databases">
        <title>Discovery of methanogenic haloarchaea.</title>
        <authorList>
            <person name="Sorokin D.Y."/>
            <person name="Makarova K.S."/>
            <person name="Abbas B."/>
            <person name="Ferrer M."/>
            <person name="Golyshin P.N."/>
        </authorList>
    </citation>
    <scope>NUCLEOTIDE SEQUENCE [LARGE SCALE GENOMIC DNA]</scope>
    <source>
        <strain evidence="4">AMET1</strain>
    </source>
</reference>
<dbReference type="Proteomes" id="UP000195137">
    <property type="component" value="Unassembled WGS sequence"/>
</dbReference>
<dbReference type="PANTHER" id="PTHR43693">
    <property type="entry name" value="PROTEIN PHOSPHATASE CHEZ"/>
    <property type="match status" value="1"/>
</dbReference>
<keyword evidence="4" id="KW-0969">Cilium</keyword>
<dbReference type="RefSeq" id="WP_086637502.1">
    <property type="nucleotide sequence ID" value="NZ_MRZU01000004.1"/>
</dbReference>
<evidence type="ECO:0000313" key="5">
    <source>
        <dbReference type="Proteomes" id="UP000195137"/>
    </source>
</evidence>
<dbReference type="CDD" id="cd17911">
    <property type="entry name" value="CheC_ClassIII"/>
    <property type="match status" value="2"/>
</dbReference>
<dbReference type="EMBL" id="MRZU01000004">
    <property type="protein sequence ID" value="OUJ18210.1"/>
    <property type="molecule type" value="Genomic_DNA"/>
</dbReference>
<keyword evidence="4" id="KW-0966">Cell projection</keyword>
<dbReference type="PANTHER" id="PTHR43693:SF1">
    <property type="entry name" value="PROTEIN PHOSPHATASE CHEZ"/>
    <property type="match status" value="1"/>
</dbReference>
<comment type="caution">
    <text evidence="4">The sequence shown here is derived from an EMBL/GenBank/DDBJ whole genome shotgun (WGS) entry which is preliminary data.</text>
</comment>
<dbReference type="GO" id="GO:0006935">
    <property type="term" value="P:chemotaxis"/>
    <property type="evidence" value="ECO:0007669"/>
    <property type="project" value="UniProtKB-KW"/>
</dbReference>
<dbReference type="SUPFAM" id="SSF103039">
    <property type="entry name" value="CheC-like"/>
    <property type="match status" value="2"/>
</dbReference>
<keyword evidence="1" id="KW-0145">Chemotaxis</keyword>
<accession>A0A1Y3GAD9</accession>
<name>A0A1Y3GAD9_9EURY</name>
<dbReference type="InterPro" id="IPR028976">
    <property type="entry name" value="CheC-like_sf"/>
</dbReference>
<sequence length="394" mass="43957">MKIQIDSLGSFNRMAMKGADTAAKSLSMMVNQDIDVEITKVDFIPIEELSKQMDQNKYRGVSITYQGGLQGGSILVFPPKGARKIVKSVMPLAGDEAGDEFGEMEQSAIQEIGNIMTSGFIDGWADMLQTDIDISTPNYIEDNWNNMVEQEINQNANTDFIIAFVSKMKTVGKSIKFYFYMFPEPNSLENALNSQSTKKQKPIDTEGLRKLNEVTKTSANQISENLSMMTQMPTKLQILNLNFVPIEEVGNGFSNGSCIANVFKFEGSLSGYVMIKFSEKSAKDLTTNLLGKKPENGFGEMEQSAIQEIGNIMTSGFIDGWADMLQTDIDISTPNYMHDMGKSIVQSVLSLMAEDQKYVFLFDTKIDAADQEFESDVYVFFENKSIRQSLNKIT</sequence>
<proteinExistence type="predicted"/>
<dbReference type="Pfam" id="PF04509">
    <property type="entry name" value="CheC"/>
    <property type="match status" value="2"/>
</dbReference>
<protein>
    <submittedName>
        <fullName evidence="4">Chemotaxis protein CheC flagellar motor switch protein</fullName>
    </submittedName>
</protein>
<feature type="domain" description="CheC-like protein" evidence="3">
    <location>
        <begin position="301"/>
        <end position="335"/>
    </location>
</feature>
<evidence type="ECO:0000259" key="3">
    <source>
        <dbReference type="Pfam" id="PF04509"/>
    </source>
</evidence>
<organism evidence="4 5">
    <name type="scientific">Methanonatronarchaeum thermophilum</name>
    <dbReference type="NCBI Taxonomy" id="1927129"/>
    <lineage>
        <taxon>Archaea</taxon>
        <taxon>Methanobacteriati</taxon>
        <taxon>Methanobacteriota</taxon>
        <taxon>Methanonatronarchaeia</taxon>
        <taxon>Methanonatronarchaeales</taxon>
        <taxon>Methanonatronarchaeaceae</taxon>
        <taxon>Methanonatronarchaeum</taxon>
    </lineage>
</organism>
<dbReference type="AlphaFoldDB" id="A0A1Y3GAD9"/>
<dbReference type="Gene3D" id="3.40.1550.10">
    <property type="entry name" value="CheC-like"/>
    <property type="match status" value="2"/>
</dbReference>
<keyword evidence="5" id="KW-1185">Reference proteome</keyword>